<reference evidence="8 9" key="1">
    <citation type="journal article" date="2019" name="PLoS Biol.">
        <title>Sex chromosomes control vertical transmission of feminizing Wolbachia symbionts in an isopod.</title>
        <authorList>
            <person name="Becking T."/>
            <person name="Chebbi M.A."/>
            <person name="Giraud I."/>
            <person name="Moumen B."/>
            <person name="Laverre T."/>
            <person name="Caubet Y."/>
            <person name="Peccoud J."/>
            <person name="Gilbert C."/>
            <person name="Cordaux R."/>
        </authorList>
    </citation>
    <scope>NUCLEOTIDE SEQUENCE [LARGE SCALE GENOMIC DNA]</scope>
    <source>
        <strain evidence="8">ANa2</strain>
        <tissue evidence="8">Whole body excluding digestive tract and cuticle</tissue>
    </source>
</reference>
<sequence>MTPMLLIYSPTDVLPRNLLTIRVKLRYVTIGMSENNPVELSSDDRCLLINLEGSHYPLNVVIPLYGVLILLISLLTGGFLLPVFYQNETFYSTDTFSSVIYFHIIVWVFITVLTWFVKAEHKTSRILGYHEFYDSTRHLHRVPFYLLSGGNVLMLIVSCVTHNFCLGGGVSPCSDHISLTPVNYLQILICIEVAIGLPLLTKHIVLMTFTFIFTVEVYRFNQKRLPPDVFRGYAPHLLDNSDVIVGTSGRVNVERILSQQADQLMTLNHRNELLCQQLHTLIQRQEVEV</sequence>
<keyword evidence="5 7" id="KW-1133">Transmembrane helix</keyword>
<accession>A0A5N5SQT4</accession>
<dbReference type="GO" id="GO:0005765">
    <property type="term" value="C:lysosomal membrane"/>
    <property type="evidence" value="ECO:0007669"/>
    <property type="project" value="TreeGrafter"/>
</dbReference>
<evidence type="ECO:0000256" key="3">
    <source>
        <dbReference type="ARBA" id="ARBA00014635"/>
    </source>
</evidence>
<name>A0A5N5SQT4_9CRUS</name>
<gene>
    <name evidence="8" type="ORF">Anas_14074</name>
</gene>
<feature type="transmembrane region" description="Helical" evidence="7">
    <location>
        <begin position="184"/>
        <end position="215"/>
    </location>
</feature>
<evidence type="ECO:0000256" key="2">
    <source>
        <dbReference type="ARBA" id="ARBA00006314"/>
    </source>
</evidence>
<evidence type="ECO:0000256" key="1">
    <source>
        <dbReference type="ARBA" id="ARBA00004141"/>
    </source>
</evidence>
<dbReference type="EMBL" id="SEYY01021323">
    <property type="protein sequence ID" value="KAB7496473.1"/>
    <property type="molecule type" value="Genomic_DNA"/>
</dbReference>
<feature type="transmembrane region" description="Helical" evidence="7">
    <location>
        <begin position="144"/>
        <end position="164"/>
    </location>
</feature>
<dbReference type="Pfam" id="PF14802">
    <property type="entry name" value="TMEM192"/>
    <property type="match status" value="1"/>
</dbReference>
<dbReference type="PANTHER" id="PTHR31592">
    <property type="entry name" value="TRANSMEMBRANE PROTEIN 192"/>
    <property type="match status" value="1"/>
</dbReference>
<comment type="caution">
    <text evidence="8">The sequence shown here is derived from an EMBL/GenBank/DDBJ whole genome shotgun (WGS) entry which is preliminary data.</text>
</comment>
<keyword evidence="4 7" id="KW-0812">Transmembrane</keyword>
<evidence type="ECO:0000256" key="5">
    <source>
        <dbReference type="ARBA" id="ARBA00022989"/>
    </source>
</evidence>
<keyword evidence="9" id="KW-1185">Reference proteome</keyword>
<dbReference type="GO" id="GO:0005770">
    <property type="term" value="C:late endosome"/>
    <property type="evidence" value="ECO:0007669"/>
    <property type="project" value="TreeGrafter"/>
</dbReference>
<feature type="transmembrane region" description="Helical" evidence="7">
    <location>
        <begin position="60"/>
        <end position="84"/>
    </location>
</feature>
<dbReference type="AlphaFoldDB" id="A0A5N5SQT4"/>
<dbReference type="InterPro" id="IPR029399">
    <property type="entry name" value="TMEM192"/>
</dbReference>
<protein>
    <recommendedName>
        <fullName evidence="3">Transmembrane protein 192</fullName>
    </recommendedName>
</protein>
<evidence type="ECO:0000256" key="6">
    <source>
        <dbReference type="ARBA" id="ARBA00023136"/>
    </source>
</evidence>
<evidence type="ECO:0000313" key="8">
    <source>
        <dbReference type="EMBL" id="KAB7496473.1"/>
    </source>
</evidence>
<dbReference type="OrthoDB" id="6277625at2759"/>
<proteinExistence type="inferred from homology"/>
<evidence type="ECO:0000256" key="7">
    <source>
        <dbReference type="SAM" id="Phobius"/>
    </source>
</evidence>
<evidence type="ECO:0000313" key="9">
    <source>
        <dbReference type="Proteomes" id="UP000326759"/>
    </source>
</evidence>
<keyword evidence="6 7" id="KW-0472">Membrane</keyword>
<organism evidence="8 9">
    <name type="scientific">Armadillidium nasatum</name>
    <dbReference type="NCBI Taxonomy" id="96803"/>
    <lineage>
        <taxon>Eukaryota</taxon>
        <taxon>Metazoa</taxon>
        <taxon>Ecdysozoa</taxon>
        <taxon>Arthropoda</taxon>
        <taxon>Crustacea</taxon>
        <taxon>Multicrustacea</taxon>
        <taxon>Malacostraca</taxon>
        <taxon>Eumalacostraca</taxon>
        <taxon>Peracarida</taxon>
        <taxon>Isopoda</taxon>
        <taxon>Oniscidea</taxon>
        <taxon>Crinocheta</taxon>
        <taxon>Armadillidiidae</taxon>
        <taxon>Armadillidium</taxon>
    </lineage>
</organism>
<dbReference type="Proteomes" id="UP000326759">
    <property type="component" value="Unassembled WGS sequence"/>
</dbReference>
<comment type="similarity">
    <text evidence="2">Belongs to the TMEM192 family.</text>
</comment>
<evidence type="ECO:0000256" key="4">
    <source>
        <dbReference type="ARBA" id="ARBA00022692"/>
    </source>
</evidence>
<dbReference type="PANTHER" id="PTHR31592:SF1">
    <property type="entry name" value="TRANSMEMBRANE PROTEIN 192"/>
    <property type="match status" value="1"/>
</dbReference>
<feature type="transmembrane region" description="Helical" evidence="7">
    <location>
        <begin position="96"/>
        <end position="117"/>
    </location>
</feature>
<comment type="subcellular location">
    <subcellularLocation>
        <location evidence="1">Membrane</location>
        <topology evidence="1">Multi-pass membrane protein</topology>
    </subcellularLocation>
</comment>